<gene>
    <name evidence="12" type="ORF">HPB48_001878</name>
</gene>
<proteinExistence type="inferred from homology"/>
<comment type="function">
    <text evidence="1">Electron carrier protein. The oxidized form of the cytochrome c heme group can accept an electron from the heme group of the cytochrome c1 subunit of cytochrome reductase. Cytochrome c then transfers this electron to the cytochrome oxidase complex, the final protein carrier in the mitochondrial electron-transport chain.</text>
</comment>
<comment type="caution">
    <text evidence="12">The sequence shown here is derived from an EMBL/GenBank/DDBJ whole genome shotgun (WGS) entry which is preliminary data.</text>
</comment>
<sequence length="272" mass="30094">MFHPVRGGTRGGADQFNWEDVKDDKYRENYLGHSLRAPVGRWQKGKDLTWYAKEKQQAGSSSRDLEVAAAKKAEEEAMLAAFRGKRPNEGVQFVTPAPTVREDRSRPGKEEGPSSKRHKAEHKRACAVHVCTAWLALSVGGSPSLQYSAGSSSRQWEPGEIEAMGDVPKGDFEKGKKLFVQRCAQCHTVEAGGKHKTGPNLHGLFGRKTGQAPGFSYTDANKSKGITWNKDTLFIYLEDPKKYIPGTKMVFAGLKKPQDRGDLIAYLEQATK</sequence>
<organism evidence="12 13">
    <name type="scientific">Haemaphysalis longicornis</name>
    <name type="common">Bush tick</name>
    <dbReference type="NCBI Taxonomy" id="44386"/>
    <lineage>
        <taxon>Eukaryota</taxon>
        <taxon>Metazoa</taxon>
        <taxon>Ecdysozoa</taxon>
        <taxon>Arthropoda</taxon>
        <taxon>Chelicerata</taxon>
        <taxon>Arachnida</taxon>
        <taxon>Acari</taxon>
        <taxon>Parasitiformes</taxon>
        <taxon>Ixodida</taxon>
        <taxon>Ixodoidea</taxon>
        <taxon>Ixodidae</taxon>
        <taxon>Haemaphysalinae</taxon>
        <taxon>Haemaphysalis</taxon>
    </lineage>
</organism>
<dbReference type="GO" id="GO:0020037">
    <property type="term" value="F:heme binding"/>
    <property type="evidence" value="ECO:0007669"/>
    <property type="project" value="InterPro"/>
</dbReference>
<dbReference type="PROSITE" id="PS51007">
    <property type="entry name" value="CYTC"/>
    <property type="match status" value="1"/>
</dbReference>
<feature type="region of interest" description="Disordered" evidence="10">
    <location>
        <begin position="89"/>
        <end position="121"/>
    </location>
</feature>
<feature type="domain" description="Cytochrome c" evidence="11">
    <location>
        <begin position="170"/>
        <end position="271"/>
    </location>
</feature>
<keyword evidence="7" id="KW-0249">Electron transport</keyword>
<name>A0A9J6G5N9_HAELO</name>
<protein>
    <recommendedName>
        <fullName evidence="11">Cytochrome c domain-containing protein</fullName>
    </recommendedName>
</protein>
<dbReference type="VEuPathDB" id="VectorBase:HLOH_043494"/>
<keyword evidence="6 9" id="KW-0479">Metal-binding</keyword>
<dbReference type="InterPro" id="IPR009056">
    <property type="entry name" value="Cyt_c-like_dom"/>
</dbReference>
<keyword evidence="13" id="KW-1185">Reference proteome</keyword>
<dbReference type="InterPro" id="IPR002327">
    <property type="entry name" value="Cyt_c_1A/1B"/>
</dbReference>
<dbReference type="GO" id="GO:0009055">
    <property type="term" value="F:electron transfer activity"/>
    <property type="evidence" value="ECO:0007669"/>
    <property type="project" value="InterPro"/>
</dbReference>
<dbReference type="Gene3D" id="1.10.760.10">
    <property type="entry name" value="Cytochrome c-like domain"/>
    <property type="match status" value="1"/>
</dbReference>
<evidence type="ECO:0000259" key="11">
    <source>
        <dbReference type="PROSITE" id="PS51007"/>
    </source>
</evidence>
<reference evidence="12 13" key="1">
    <citation type="journal article" date="2020" name="Cell">
        <title>Large-Scale Comparative Analyses of Tick Genomes Elucidate Their Genetic Diversity and Vector Capacities.</title>
        <authorList>
            <consortium name="Tick Genome and Microbiome Consortium (TIGMIC)"/>
            <person name="Jia N."/>
            <person name="Wang J."/>
            <person name="Shi W."/>
            <person name="Du L."/>
            <person name="Sun Y."/>
            <person name="Zhan W."/>
            <person name="Jiang J.F."/>
            <person name="Wang Q."/>
            <person name="Zhang B."/>
            <person name="Ji P."/>
            <person name="Bell-Sakyi L."/>
            <person name="Cui X.M."/>
            <person name="Yuan T.T."/>
            <person name="Jiang B.G."/>
            <person name="Yang W.F."/>
            <person name="Lam T.T."/>
            <person name="Chang Q.C."/>
            <person name="Ding S.J."/>
            <person name="Wang X.J."/>
            <person name="Zhu J.G."/>
            <person name="Ruan X.D."/>
            <person name="Zhao L."/>
            <person name="Wei J.T."/>
            <person name="Ye R.Z."/>
            <person name="Que T.C."/>
            <person name="Du C.H."/>
            <person name="Zhou Y.H."/>
            <person name="Cheng J.X."/>
            <person name="Dai P.F."/>
            <person name="Guo W.B."/>
            <person name="Han X.H."/>
            <person name="Huang E.J."/>
            <person name="Li L.F."/>
            <person name="Wei W."/>
            <person name="Gao Y.C."/>
            <person name="Liu J.Z."/>
            <person name="Shao H.Z."/>
            <person name="Wang X."/>
            <person name="Wang C.C."/>
            <person name="Yang T.C."/>
            <person name="Huo Q.B."/>
            <person name="Li W."/>
            <person name="Chen H.Y."/>
            <person name="Chen S.E."/>
            <person name="Zhou L.G."/>
            <person name="Ni X.B."/>
            <person name="Tian J.H."/>
            <person name="Sheng Y."/>
            <person name="Liu T."/>
            <person name="Pan Y.S."/>
            <person name="Xia L.Y."/>
            <person name="Li J."/>
            <person name="Zhao F."/>
            <person name="Cao W.C."/>
        </authorList>
    </citation>
    <scope>NUCLEOTIDE SEQUENCE [LARGE SCALE GENOMIC DNA]</scope>
    <source>
        <strain evidence="12">HaeL-2018</strain>
    </source>
</reference>
<evidence type="ECO:0000313" key="12">
    <source>
        <dbReference type="EMBL" id="KAH9370001.1"/>
    </source>
</evidence>
<dbReference type="InterPro" id="IPR019315">
    <property type="entry name" value="MMTA2_N"/>
</dbReference>
<dbReference type="FunFam" id="1.10.760.10:FF:000001">
    <property type="entry name" value="Cytochrome c iso-1"/>
    <property type="match status" value="1"/>
</dbReference>
<feature type="compositionally biased region" description="Basic and acidic residues" evidence="10">
    <location>
        <begin position="100"/>
        <end position="114"/>
    </location>
</feature>
<keyword evidence="5 9" id="KW-0349">Heme</keyword>
<evidence type="ECO:0000256" key="6">
    <source>
        <dbReference type="ARBA" id="ARBA00022723"/>
    </source>
</evidence>
<evidence type="ECO:0000256" key="9">
    <source>
        <dbReference type="PROSITE-ProRule" id="PRU00433"/>
    </source>
</evidence>
<evidence type="ECO:0000256" key="10">
    <source>
        <dbReference type="SAM" id="MobiDB-lite"/>
    </source>
</evidence>
<dbReference type="Proteomes" id="UP000821853">
    <property type="component" value="Chromosome 3"/>
</dbReference>
<accession>A0A9J6G5N9</accession>
<dbReference type="InterPro" id="IPR036909">
    <property type="entry name" value="Cyt_c-like_dom_sf"/>
</dbReference>
<evidence type="ECO:0000256" key="2">
    <source>
        <dbReference type="ARBA" id="ARBA00004569"/>
    </source>
</evidence>
<dbReference type="Pfam" id="PF10159">
    <property type="entry name" value="MMtag"/>
    <property type="match status" value="1"/>
</dbReference>
<evidence type="ECO:0000256" key="1">
    <source>
        <dbReference type="ARBA" id="ARBA00002555"/>
    </source>
</evidence>
<keyword evidence="8 9" id="KW-0408">Iron</keyword>
<dbReference type="AlphaFoldDB" id="A0A9J6G5N9"/>
<comment type="similarity">
    <text evidence="3">Belongs to the cytochrome c family.</text>
</comment>
<evidence type="ECO:0000256" key="4">
    <source>
        <dbReference type="ARBA" id="ARBA00022448"/>
    </source>
</evidence>
<keyword evidence="4" id="KW-0813">Transport</keyword>
<evidence type="ECO:0000256" key="3">
    <source>
        <dbReference type="ARBA" id="ARBA00006488"/>
    </source>
</evidence>
<dbReference type="PANTHER" id="PTHR11961">
    <property type="entry name" value="CYTOCHROME C"/>
    <property type="match status" value="1"/>
</dbReference>
<dbReference type="OrthoDB" id="449280at2759"/>
<dbReference type="GO" id="GO:0005758">
    <property type="term" value="C:mitochondrial intermembrane space"/>
    <property type="evidence" value="ECO:0007669"/>
    <property type="project" value="UniProtKB-SubCell"/>
</dbReference>
<evidence type="ECO:0000256" key="5">
    <source>
        <dbReference type="ARBA" id="ARBA00022617"/>
    </source>
</evidence>
<dbReference type="SUPFAM" id="SSF46626">
    <property type="entry name" value="Cytochrome c"/>
    <property type="match status" value="1"/>
</dbReference>
<evidence type="ECO:0000256" key="8">
    <source>
        <dbReference type="ARBA" id="ARBA00023004"/>
    </source>
</evidence>
<dbReference type="Pfam" id="PF00034">
    <property type="entry name" value="Cytochrom_C"/>
    <property type="match status" value="1"/>
</dbReference>
<dbReference type="GO" id="GO:0046872">
    <property type="term" value="F:metal ion binding"/>
    <property type="evidence" value="ECO:0007669"/>
    <property type="project" value="UniProtKB-KW"/>
</dbReference>
<dbReference type="PRINTS" id="PR00604">
    <property type="entry name" value="CYTCHRMECIAB"/>
</dbReference>
<dbReference type="EMBL" id="JABSTR010000005">
    <property type="protein sequence ID" value="KAH9370001.1"/>
    <property type="molecule type" value="Genomic_DNA"/>
</dbReference>
<comment type="subcellular location">
    <subcellularLocation>
        <location evidence="2">Mitochondrion intermembrane space</location>
    </subcellularLocation>
</comment>
<evidence type="ECO:0000256" key="7">
    <source>
        <dbReference type="ARBA" id="ARBA00022982"/>
    </source>
</evidence>
<evidence type="ECO:0000313" key="13">
    <source>
        <dbReference type="Proteomes" id="UP000821853"/>
    </source>
</evidence>